<accession>A0A2U1LQD6</accession>
<dbReference type="InterPro" id="IPR023393">
    <property type="entry name" value="START-like_dom_sf"/>
</dbReference>
<dbReference type="EMBL" id="PKPP01008247">
    <property type="protein sequence ID" value="PWA51200.1"/>
    <property type="molecule type" value="Genomic_DNA"/>
</dbReference>
<dbReference type="GO" id="GO:0038023">
    <property type="term" value="F:signaling receptor activity"/>
    <property type="evidence" value="ECO:0007669"/>
    <property type="project" value="TreeGrafter"/>
</dbReference>
<sequence>MTTSSTSSDGIWPCPFRRFHCYPDGEVGNKGIARLISHLKRLHLSTDERKWVLREAISKDHGLYMAVEEPLNVFDQWLCGKCMTLHVVRRACHHPDGLVRFAEGSDDMSGYIVGISNPSNKGSETKVTKGLVLDAELLDRVFKVPITTVKYIPHGCRLAFSQALITVLYKVVAQRVPFTSGKYRQDVVDASNLSQSYTFFEGDNLMGILDSVKADVKIVPSADGENVFKQKITYNCKDDEKPSAETLNF</sequence>
<dbReference type="GO" id="GO:0005737">
    <property type="term" value="C:cytoplasm"/>
    <property type="evidence" value="ECO:0007669"/>
    <property type="project" value="TreeGrafter"/>
</dbReference>
<dbReference type="GO" id="GO:0005634">
    <property type="term" value="C:nucleus"/>
    <property type="evidence" value="ECO:0007669"/>
    <property type="project" value="TreeGrafter"/>
</dbReference>
<dbReference type="InterPro" id="IPR050279">
    <property type="entry name" value="Plant_def-hormone_signal"/>
</dbReference>
<keyword evidence="1" id="KW-0548">Nucleotidyltransferase</keyword>
<comment type="caution">
    <text evidence="1">The sequence shown here is derived from an EMBL/GenBank/DDBJ whole genome shotgun (WGS) entry which is preliminary data.</text>
</comment>
<keyword evidence="1" id="KW-0695">RNA-directed DNA polymerase</keyword>
<reference evidence="1 2" key="1">
    <citation type="journal article" date="2018" name="Mol. Plant">
        <title>The genome of Artemisia annua provides insight into the evolution of Asteraceae family and artemisinin biosynthesis.</title>
        <authorList>
            <person name="Shen Q."/>
            <person name="Zhang L."/>
            <person name="Liao Z."/>
            <person name="Wang S."/>
            <person name="Yan T."/>
            <person name="Shi P."/>
            <person name="Liu M."/>
            <person name="Fu X."/>
            <person name="Pan Q."/>
            <person name="Wang Y."/>
            <person name="Lv Z."/>
            <person name="Lu X."/>
            <person name="Zhang F."/>
            <person name="Jiang W."/>
            <person name="Ma Y."/>
            <person name="Chen M."/>
            <person name="Hao X."/>
            <person name="Li L."/>
            <person name="Tang Y."/>
            <person name="Lv G."/>
            <person name="Zhou Y."/>
            <person name="Sun X."/>
            <person name="Brodelius P.E."/>
            <person name="Rose J.K.C."/>
            <person name="Tang K."/>
        </authorList>
    </citation>
    <scope>NUCLEOTIDE SEQUENCE [LARGE SCALE GENOMIC DNA]</scope>
    <source>
        <strain evidence="2">cv. Huhao1</strain>
        <tissue evidence="1">Leaf</tissue>
    </source>
</reference>
<dbReference type="GO" id="GO:0003964">
    <property type="term" value="F:RNA-directed DNA polymerase activity"/>
    <property type="evidence" value="ECO:0007669"/>
    <property type="project" value="UniProtKB-KW"/>
</dbReference>
<dbReference type="SUPFAM" id="SSF55961">
    <property type="entry name" value="Bet v1-like"/>
    <property type="match status" value="1"/>
</dbReference>
<dbReference type="PANTHER" id="PTHR31213">
    <property type="entry name" value="OS08G0374000 PROTEIN-RELATED"/>
    <property type="match status" value="1"/>
</dbReference>
<keyword evidence="1" id="KW-0808">Transferase</keyword>
<protein>
    <submittedName>
        <fullName evidence="1">Reverse transcriptase domain-containing protein</fullName>
    </submittedName>
</protein>
<evidence type="ECO:0000313" key="1">
    <source>
        <dbReference type="EMBL" id="PWA51200.1"/>
    </source>
</evidence>
<organism evidence="1 2">
    <name type="scientific">Artemisia annua</name>
    <name type="common">Sweet wormwood</name>
    <dbReference type="NCBI Taxonomy" id="35608"/>
    <lineage>
        <taxon>Eukaryota</taxon>
        <taxon>Viridiplantae</taxon>
        <taxon>Streptophyta</taxon>
        <taxon>Embryophyta</taxon>
        <taxon>Tracheophyta</taxon>
        <taxon>Spermatophyta</taxon>
        <taxon>Magnoliopsida</taxon>
        <taxon>eudicotyledons</taxon>
        <taxon>Gunneridae</taxon>
        <taxon>Pentapetalae</taxon>
        <taxon>asterids</taxon>
        <taxon>campanulids</taxon>
        <taxon>Asterales</taxon>
        <taxon>Asteraceae</taxon>
        <taxon>Asteroideae</taxon>
        <taxon>Anthemideae</taxon>
        <taxon>Artemisiinae</taxon>
        <taxon>Artemisia</taxon>
    </lineage>
</organism>
<dbReference type="GO" id="GO:0009738">
    <property type="term" value="P:abscisic acid-activated signaling pathway"/>
    <property type="evidence" value="ECO:0007669"/>
    <property type="project" value="TreeGrafter"/>
</dbReference>
<dbReference type="Proteomes" id="UP000245207">
    <property type="component" value="Unassembled WGS sequence"/>
</dbReference>
<gene>
    <name evidence="1" type="ORF">CTI12_AA465920</name>
</gene>
<keyword evidence="2" id="KW-1185">Reference proteome</keyword>
<dbReference type="GO" id="GO:0004864">
    <property type="term" value="F:protein phosphatase inhibitor activity"/>
    <property type="evidence" value="ECO:0007669"/>
    <property type="project" value="TreeGrafter"/>
</dbReference>
<dbReference type="GO" id="GO:0010427">
    <property type="term" value="F:abscisic acid binding"/>
    <property type="evidence" value="ECO:0007669"/>
    <property type="project" value="TreeGrafter"/>
</dbReference>
<dbReference type="Gene3D" id="3.30.530.20">
    <property type="match status" value="1"/>
</dbReference>
<dbReference type="PANTHER" id="PTHR31213:SF55">
    <property type="entry name" value="STRESS-INDUCED PROTEIN SAM22"/>
    <property type="match status" value="1"/>
</dbReference>
<name>A0A2U1LQD6_ARTAN</name>
<proteinExistence type="predicted"/>
<dbReference type="AlphaFoldDB" id="A0A2U1LQD6"/>
<evidence type="ECO:0000313" key="2">
    <source>
        <dbReference type="Proteomes" id="UP000245207"/>
    </source>
</evidence>